<feature type="region of interest" description="Disordered" evidence="2">
    <location>
        <begin position="144"/>
        <end position="176"/>
    </location>
</feature>
<gene>
    <name evidence="5" type="ORF">CCUR1050_LOCUS19403</name>
</gene>
<feature type="domain" description="C2H2-type" evidence="4">
    <location>
        <begin position="75"/>
        <end position="103"/>
    </location>
</feature>
<evidence type="ECO:0000256" key="3">
    <source>
        <dbReference type="SAM" id="SignalP"/>
    </source>
</evidence>
<keyword evidence="1" id="KW-0862">Zinc</keyword>
<evidence type="ECO:0000256" key="2">
    <source>
        <dbReference type="SAM" id="MobiDB-lite"/>
    </source>
</evidence>
<evidence type="ECO:0000313" key="5">
    <source>
        <dbReference type="EMBL" id="CAD8641719.1"/>
    </source>
</evidence>
<feature type="signal peptide" evidence="3">
    <location>
        <begin position="1"/>
        <end position="26"/>
    </location>
</feature>
<reference evidence="5" key="1">
    <citation type="submission" date="2021-01" db="EMBL/GenBank/DDBJ databases">
        <authorList>
            <person name="Corre E."/>
            <person name="Pelletier E."/>
            <person name="Niang G."/>
            <person name="Scheremetjew M."/>
            <person name="Finn R."/>
            <person name="Kale V."/>
            <person name="Holt S."/>
            <person name="Cochrane G."/>
            <person name="Meng A."/>
            <person name="Brown T."/>
            <person name="Cohen L."/>
        </authorList>
    </citation>
    <scope>NUCLEOTIDE SEQUENCE</scope>
    <source>
        <strain evidence="5">CCAP979/52</strain>
    </source>
</reference>
<accession>A0A7S0QMD2</accession>
<organism evidence="5">
    <name type="scientific">Cryptomonas curvata</name>
    <dbReference type="NCBI Taxonomy" id="233186"/>
    <lineage>
        <taxon>Eukaryota</taxon>
        <taxon>Cryptophyceae</taxon>
        <taxon>Cryptomonadales</taxon>
        <taxon>Cryptomonadaceae</taxon>
        <taxon>Cryptomonas</taxon>
    </lineage>
</organism>
<feature type="region of interest" description="Disordered" evidence="2">
    <location>
        <begin position="212"/>
        <end position="239"/>
    </location>
</feature>
<feature type="chain" id="PRO_5031411927" description="C2H2-type domain-containing protein" evidence="3">
    <location>
        <begin position="27"/>
        <end position="274"/>
    </location>
</feature>
<sequence>MPLIHPSLHRVLRILFVLCLYPVLQQHAVGSCASESQPLAENRCKSRLKAIHSMRRGAGRGKPEGRKQLPLSLGFKCAYCGGEFGSRAGMDCHRRHNSSVGTPCADPRNSKSMSLTARGEHSFAGILRQHDILVVPDDDLGRISEEEEQQPPRSQTPPTPPDRDHHQPSPSPPRPIRQRAMAQLRPVSIPNIVSEKAGPDPLRRIADFDRHYMPDGQPAAETSSRSNSDAHRSQLKQNAEGLSRSLSEVFAYLTHGTASLEEARKLLSIITNVS</sequence>
<evidence type="ECO:0000259" key="4">
    <source>
        <dbReference type="PROSITE" id="PS50157"/>
    </source>
</evidence>
<dbReference type="GO" id="GO:0008270">
    <property type="term" value="F:zinc ion binding"/>
    <property type="evidence" value="ECO:0007669"/>
    <property type="project" value="UniProtKB-KW"/>
</dbReference>
<dbReference type="PROSITE" id="PS50157">
    <property type="entry name" value="ZINC_FINGER_C2H2_2"/>
    <property type="match status" value="1"/>
</dbReference>
<protein>
    <recommendedName>
        <fullName evidence="4">C2H2-type domain-containing protein</fullName>
    </recommendedName>
</protein>
<name>A0A7S0QMD2_9CRYP</name>
<evidence type="ECO:0000256" key="1">
    <source>
        <dbReference type="PROSITE-ProRule" id="PRU00042"/>
    </source>
</evidence>
<dbReference type="EMBL" id="HBEZ01035268">
    <property type="protein sequence ID" value="CAD8641719.1"/>
    <property type="molecule type" value="Transcribed_RNA"/>
</dbReference>
<dbReference type="InterPro" id="IPR013087">
    <property type="entry name" value="Znf_C2H2_type"/>
</dbReference>
<keyword evidence="1" id="KW-0863">Zinc-finger</keyword>
<keyword evidence="1" id="KW-0479">Metal-binding</keyword>
<proteinExistence type="predicted"/>
<keyword evidence="3" id="KW-0732">Signal</keyword>
<dbReference type="AlphaFoldDB" id="A0A7S0QMD2"/>